<keyword evidence="9" id="KW-0408">Iron</keyword>
<dbReference type="GO" id="GO:0016020">
    <property type="term" value="C:membrane"/>
    <property type="evidence" value="ECO:0007669"/>
    <property type="project" value="UniProtKB-SubCell"/>
</dbReference>
<dbReference type="Pfam" id="PF03188">
    <property type="entry name" value="Cytochrom_B561"/>
    <property type="match status" value="1"/>
</dbReference>
<dbReference type="InterPro" id="IPR038717">
    <property type="entry name" value="Tc1-like_DDE_dom"/>
</dbReference>
<dbReference type="GO" id="GO:0140575">
    <property type="term" value="F:transmembrane monodehydroascorbate reductase activity"/>
    <property type="evidence" value="ECO:0007669"/>
    <property type="project" value="InterPro"/>
</dbReference>
<dbReference type="InterPro" id="IPR045150">
    <property type="entry name" value="CYB561D1/2"/>
</dbReference>
<keyword evidence="3" id="KW-0813">Transport</keyword>
<organism evidence="14 15">
    <name type="scientific">Hemibagrus guttatus</name>
    <dbReference type="NCBI Taxonomy" id="175788"/>
    <lineage>
        <taxon>Eukaryota</taxon>
        <taxon>Metazoa</taxon>
        <taxon>Chordata</taxon>
        <taxon>Craniata</taxon>
        <taxon>Vertebrata</taxon>
        <taxon>Euteleostomi</taxon>
        <taxon>Actinopterygii</taxon>
        <taxon>Neopterygii</taxon>
        <taxon>Teleostei</taxon>
        <taxon>Ostariophysi</taxon>
        <taxon>Siluriformes</taxon>
        <taxon>Bagridae</taxon>
        <taxon>Hemibagrus</taxon>
    </lineage>
</organism>
<evidence type="ECO:0000256" key="11">
    <source>
        <dbReference type="ARBA" id="ARBA00024225"/>
    </source>
</evidence>
<dbReference type="PROSITE" id="PS50939">
    <property type="entry name" value="CYTOCHROME_B561"/>
    <property type="match status" value="1"/>
</dbReference>
<feature type="transmembrane region" description="Helical" evidence="12">
    <location>
        <begin position="146"/>
        <end position="171"/>
    </location>
</feature>
<dbReference type="InterPro" id="IPR036397">
    <property type="entry name" value="RNaseH_sf"/>
</dbReference>
<evidence type="ECO:0000256" key="5">
    <source>
        <dbReference type="ARBA" id="ARBA00022692"/>
    </source>
</evidence>
<dbReference type="GO" id="GO:0005783">
    <property type="term" value="C:endoplasmic reticulum"/>
    <property type="evidence" value="ECO:0007669"/>
    <property type="project" value="TreeGrafter"/>
</dbReference>
<accession>A0AAE0Q267</accession>
<dbReference type="PANTHER" id="PTHR15422">
    <property type="entry name" value="OS05G0565100 PROTEIN"/>
    <property type="match status" value="1"/>
</dbReference>
<evidence type="ECO:0000256" key="6">
    <source>
        <dbReference type="ARBA" id="ARBA00022723"/>
    </source>
</evidence>
<evidence type="ECO:0000256" key="7">
    <source>
        <dbReference type="ARBA" id="ARBA00022982"/>
    </source>
</evidence>
<dbReference type="GO" id="GO:0003676">
    <property type="term" value="F:nucleic acid binding"/>
    <property type="evidence" value="ECO:0007669"/>
    <property type="project" value="InterPro"/>
</dbReference>
<comment type="cofactor">
    <cofactor evidence="1">
        <name>heme b</name>
        <dbReference type="ChEBI" id="CHEBI:60344"/>
    </cofactor>
</comment>
<evidence type="ECO:0000256" key="12">
    <source>
        <dbReference type="SAM" id="Phobius"/>
    </source>
</evidence>
<reference evidence="14" key="1">
    <citation type="submission" date="2023-06" db="EMBL/GenBank/DDBJ databases">
        <title>Male Hemibagrus guttatus genome.</title>
        <authorList>
            <person name="Bian C."/>
        </authorList>
    </citation>
    <scope>NUCLEOTIDE SEQUENCE</scope>
    <source>
        <strain evidence="14">Male_cb2023</strain>
        <tissue evidence="14">Muscle</tissue>
    </source>
</reference>
<dbReference type="Gene3D" id="1.20.120.1770">
    <property type="match status" value="1"/>
</dbReference>
<evidence type="ECO:0000256" key="10">
    <source>
        <dbReference type="ARBA" id="ARBA00023136"/>
    </source>
</evidence>
<dbReference type="Gene3D" id="3.30.420.10">
    <property type="entry name" value="Ribonuclease H-like superfamily/Ribonuclease H"/>
    <property type="match status" value="1"/>
</dbReference>
<dbReference type="GO" id="GO:0140571">
    <property type="term" value="F:transmembrane ascorbate ferrireductase activity"/>
    <property type="evidence" value="ECO:0007669"/>
    <property type="project" value="UniProtKB-EC"/>
</dbReference>
<protein>
    <recommendedName>
        <fullName evidence="11">ascorbate ferrireductase (transmembrane)</fullName>
        <ecNumber evidence="11">7.2.1.3</ecNumber>
    </recommendedName>
</protein>
<evidence type="ECO:0000313" key="15">
    <source>
        <dbReference type="Proteomes" id="UP001274896"/>
    </source>
</evidence>
<dbReference type="EMBL" id="JAUCMX010000023">
    <property type="protein sequence ID" value="KAK3512368.1"/>
    <property type="molecule type" value="Genomic_DNA"/>
</dbReference>
<dbReference type="CDD" id="cd08761">
    <property type="entry name" value="Cyt_b561_CYB561D2_like"/>
    <property type="match status" value="1"/>
</dbReference>
<evidence type="ECO:0000256" key="4">
    <source>
        <dbReference type="ARBA" id="ARBA00022617"/>
    </source>
</evidence>
<keyword evidence="10 12" id="KW-0472">Membrane</keyword>
<dbReference type="InterPro" id="IPR006593">
    <property type="entry name" value="Cyt_b561/ferric_Rdtase_TM"/>
</dbReference>
<dbReference type="EC" id="7.2.1.3" evidence="11"/>
<comment type="subcellular location">
    <subcellularLocation>
        <location evidence="2">Membrane</location>
        <topology evidence="2">Multi-pass membrane protein</topology>
    </subcellularLocation>
</comment>
<keyword evidence="15" id="KW-1185">Reference proteome</keyword>
<evidence type="ECO:0000256" key="8">
    <source>
        <dbReference type="ARBA" id="ARBA00022989"/>
    </source>
</evidence>
<dbReference type="GO" id="GO:0046872">
    <property type="term" value="F:metal ion binding"/>
    <property type="evidence" value="ECO:0007669"/>
    <property type="project" value="UniProtKB-KW"/>
</dbReference>
<dbReference type="Proteomes" id="UP001274896">
    <property type="component" value="Unassembled WGS sequence"/>
</dbReference>
<evidence type="ECO:0000256" key="1">
    <source>
        <dbReference type="ARBA" id="ARBA00001970"/>
    </source>
</evidence>
<evidence type="ECO:0000259" key="13">
    <source>
        <dbReference type="PROSITE" id="PS50939"/>
    </source>
</evidence>
<dbReference type="SMART" id="SM00665">
    <property type="entry name" value="B561"/>
    <property type="match status" value="1"/>
</dbReference>
<evidence type="ECO:0000256" key="3">
    <source>
        <dbReference type="ARBA" id="ARBA00022448"/>
    </source>
</evidence>
<dbReference type="AlphaFoldDB" id="A0AAE0Q267"/>
<evidence type="ECO:0000256" key="9">
    <source>
        <dbReference type="ARBA" id="ARBA00023004"/>
    </source>
</evidence>
<comment type="caution">
    <text evidence="14">The sequence shown here is derived from an EMBL/GenBank/DDBJ whole genome shotgun (WGS) entry which is preliminary data.</text>
</comment>
<sequence>MLPALWEQFGDDPFLFQHDCTPVTKARSIKTWMSEFGVEELDWPAQSPDLNPIEHLWDELERRLRARPSRPTSVPYLCVSRGTFSFFMTEAILLFSPHSSPLGKLKHQVKSRLHWILQCSCVSCTLVGLGAIFWNKHVHGKPHFSTWHALLGLVTVCVVVLQSVAALPLIYHKLAKGWSLAKLKRYHAAVGLVTYLLGSASLLLGVSSAWFTSSIGGNAWYITALCPALSALTIMNQVTNAYMAKKRLQS</sequence>
<feature type="transmembrane region" description="Helical" evidence="12">
    <location>
        <begin position="192"/>
        <end position="213"/>
    </location>
</feature>
<dbReference type="PANTHER" id="PTHR15422:SF21">
    <property type="entry name" value="TRANSMEMBRANE REDUCTASE CYB561D2"/>
    <property type="match status" value="1"/>
</dbReference>
<keyword evidence="4" id="KW-0349">Heme</keyword>
<keyword evidence="5 12" id="KW-0812">Transmembrane</keyword>
<feature type="domain" description="Cytochrome b561" evidence="13">
    <location>
        <begin position="44"/>
        <end position="245"/>
    </location>
</feature>
<gene>
    <name evidence="14" type="ORF">QTP70_007365</name>
</gene>
<keyword evidence="7" id="KW-0249">Electron transport</keyword>
<name>A0AAE0Q267_9TELE</name>
<evidence type="ECO:0000256" key="2">
    <source>
        <dbReference type="ARBA" id="ARBA00004141"/>
    </source>
</evidence>
<keyword evidence="6" id="KW-0479">Metal-binding</keyword>
<feature type="transmembrane region" description="Helical" evidence="12">
    <location>
        <begin position="219"/>
        <end position="238"/>
    </location>
</feature>
<keyword evidence="8 12" id="KW-1133">Transmembrane helix</keyword>
<evidence type="ECO:0000313" key="14">
    <source>
        <dbReference type="EMBL" id="KAK3512368.1"/>
    </source>
</evidence>
<proteinExistence type="predicted"/>
<feature type="transmembrane region" description="Helical" evidence="12">
    <location>
        <begin position="115"/>
        <end position="134"/>
    </location>
</feature>
<dbReference type="Pfam" id="PF13358">
    <property type="entry name" value="DDE_3"/>
    <property type="match status" value="1"/>
</dbReference>